<organism evidence="1 2">
    <name type="scientific">Phtheirospermum japonicum</name>
    <dbReference type="NCBI Taxonomy" id="374723"/>
    <lineage>
        <taxon>Eukaryota</taxon>
        <taxon>Viridiplantae</taxon>
        <taxon>Streptophyta</taxon>
        <taxon>Embryophyta</taxon>
        <taxon>Tracheophyta</taxon>
        <taxon>Spermatophyta</taxon>
        <taxon>Magnoliopsida</taxon>
        <taxon>eudicotyledons</taxon>
        <taxon>Gunneridae</taxon>
        <taxon>Pentapetalae</taxon>
        <taxon>asterids</taxon>
        <taxon>lamiids</taxon>
        <taxon>Lamiales</taxon>
        <taxon>Orobanchaceae</taxon>
        <taxon>Orobanchaceae incertae sedis</taxon>
        <taxon>Phtheirospermum</taxon>
    </lineage>
</organism>
<dbReference type="EMBL" id="BMAC01000462">
    <property type="protein sequence ID" value="GFP96903.1"/>
    <property type="molecule type" value="Genomic_DNA"/>
</dbReference>
<reference evidence="1" key="1">
    <citation type="submission" date="2020-07" db="EMBL/GenBank/DDBJ databases">
        <title>Ethylene signaling mediates host invasion by parasitic plants.</title>
        <authorList>
            <person name="Yoshida S."/>
        </authorList>
    </citation>
    <scope>NUCLEOTIDE SEQUENCE</scope>
    <source>
        <strain evidence="1">Okayama</strain>
    </source>
</reference>
<sequence>MLREISDGSKIRVLFDDKTMTFKGLDHKGTWYGSVIGILILKHLEPYHERDAKSCYKEWKSDLHDHFKENGGLADPDRGLHLFCDLMEVGDDRLVTVHQGLMQQQKNNSITWKAKSNSGIEMRMVDT</sequence>
<gene>
    <name evidence="1" type="ORF">PHJA_001834400</name>
</gene>
<accession>A0A830CM48</accession>
<evidence type="ECO:0000313" key="2">
    <source>
        <dbReference type="Proteomes" id="UP000653305"/>
    </source>
</evidence>
<dbReference type="Proteomes" id="UP000653305">
    <property type="component" value="Unassembled WGS sequence"/>
</dbReference>
<comment type="caution">
    <text evidence="1">The sequence shown here is derived from an EMBL/GenBank/DDBJ whole genome shotgun (WGS) entry which is preliminary data.</text>
</comment>
<keyword evidence="2" id="KW-1185">Reference proteome</keyword>
<proteinExistence type="predicted"/>
<protein>
    <submittedName>
        <fullName evidence="1">Uncharacterized protein</fullName>
    </submittedName>
</protein>
<name>A0A830CM48_9LAMI</name>
<dbReference type="AlphaFoldDB" id="A0A830CM48"/>
<evidence type="ECO:0000313" key="1">
    <source>
        <dbReference type="EMBL" id="GFP96903.1"/>
    </source>
</evidence>